<dbReference type="GO" id="GO:0035312">
    <property type="term" value="F:5'-3' DNA exonuclease activity"/>
    <property type="evidence" value="ECO:0007669"/>
    <property type="project" value="TreeGrafter"/>
</dbReference>
<evidence type="ECO:0000256" key="10">
    <source>
        <dbReference type="ARBA" id="ARBA00023242"/>
    </source>
</evidence>
<evidence type="ECO:0000256" key="5">
    <source>
        <dbReference type="ARBA" id="ARBA00022763"/>
    </source>
</evidence>
<feature type="compositionally biased region" description="Polar residues" evidence="13">
    <location>
        <begin position="474"/>
        <end position="483"/>
    </location>
</feature>
<evidence type="ECO:0000313" key="16">
    <source>
        <dbReference type="Proteomes" id="UP001460270"/>
    </source>
</evidence>
<evidence type="ECO:0000256" key="7">
    <source>
        <dbReference type="ARBA" id="ARBA00022839"/>
    </source>
</evidence>
<comment type="similarity">
    <text evidence="2">Belongs to the DNA repair metallo-beta-lactamase (DRMBL) family.</text>
</comment>
<dbReference type="InterPro" id="IPR036866">
    <property type="entry name" value="RibonucZ/Hydroxyglut_hydro"/>
</dbReference>
<proteinExistence type="inferred from homology"/>
<dbReference type="GO" id="GO:0006303">
    <property type="term" value="P:double-strand break repair via nonhomologous end joining"/>
    <property type="evidence" value="ECO:0007669"/>
    <property type="project" value="TreeGrafter"/>
</dbReference>
<name>A0AAW0NQ15_9GOBI</name>
<dbReference type="GO" id="GO:0000723">
    <property type="term" value="P:telomere maintenance"/>
    <property type="evidence" value="ECO:0007669"/>
    <property type="project" value="TreeGrafter"/>
</dbReference>
<reference evidence="16" key="1">
    <citation type="submission" date="2024-04" db="EMBL/GenBank/DDBJ databases">
        <title>Salinicola lusitanus LLJ914,a marine bacterium isolated from the Okinawa Trough.</title>
        <authorList>
            <person name="Li J."/>
        </authorList>
    </citation>
    <scope>NUCLEOTIDE SEQUENCE [LARGE SCALE GENOMIC DNA]</scope>
</reference>
<evidence type="ECO:0000256" key="12">
    <source>
        <dbReference type="ARBA" id="ARBA00042677"/>
    </source>
</evidence>
<evidence type="ECO:0000256" key="4">
    <source>
        <dbReference type="ARBA" id="ARBA00022759"/>
    </source>
</evidence>
<keyword evidence="5" id="KW-0227">DNA damage</keyword>
<organism evidence="15 16">
    <name type="scientific">Mugilogobius chulae</name>
    <name type="common">yellowstripe goby</name>
    <dbReference type="NCBI Taxonomy" id="88201"/>
    <lineage>
        <taxon>Eukaryota</taxon>
        <taxon>Metazoa</taxon>
        <taxon>Chordata</taxon>
        <taxon>Craniata</taxon>
        <taxon>Vertebrata</taxon>
        <taxon>Euteleostomi</taxon>
        <taxon>Actinopterygii</taxon>
        <taxon>Neopterygii</taxon>
        <taxon>Teleostei</taxon>
        <taxon>Neoteleostei</taxon>
        <taxon>Acanthomorphata</taxon>
        <taxon>Gobiaria</taxon>
        <taxon>Gobiiformes</taxon>
        <taxon>Gobioidei</taxon>
        <taxon>Gobiidae</taxon>
        <taxon>Gobionellinae</taxon>
        <taxon>Mugilogobius</taxon>
    </lineage>
</organism>
<evidence type="ECO:0000256" key="9">
    <source>
        <dbReference type="ARBA" id="ARBA00023204"/>
    </source>
</evidence>
<feature type="compositionally biased region" description="Low complexity" evidence="13">
    <location>
        <begin position="494"/>
        <end position="520"/>
    </location>
</feature>
<evidence type="ECO:0000256" key="11">
    <source>
        <dbReference type="ARBA" id="ARBA00039759"/>
    </source>
</evidence>
<evidence type="ECO:0000256" key="1">
    <source>
        <dbReference type="ARBA" id="ARBA00004123"/>
    </source>
</evidence>
<keyword evidence="4" id="KW-0255">Endonuclease</keyword>
<keyword evidence="6" id="KW-0378">Hydrolase</keyword>
<gene>
    <name evidence="15" type="ORF">WMY93_022141</name>
</gene>
<feature type="region of interest" description="Disordered" evidence="13">
    <location>
        <begin position="466"/>
        <end position="573"/>
    </location>
</feature>
<dbReference type="Gene3D" id="3.40.50.12650">
    <property type="match status" value="1"/>
</dbReference>
<keyword evidence="9" id="KW-0234">DNA repair</keyword>
<feature type="compositionally biased region" description="Polar residues" evidence="13">
    <location>
        <begin position="541"/>
        <end position="557"/>
    </location>
</feature>
<comment type="subcellular location">
    <subcellularLocation>
        <location evidence="1">Nucleus</location>
    </subcellularLocation>
</comment>
<evidence type="ECO:0000256" key="2">
    <source>
        <dbReference type="ARBA" id="ARBA00010304"/>
    </source>
</evidence>
<feature type="domain" description="DNA repair metallo-beta-lactamase" evidence="14">
    <location>
        <begin position="215"/>
        <end position="292"/>
    </location>
</feature>
<dbReference type="Proteomes" id="UP001460270">
    <property type="component" value="Unassembled WGS sequence"/>
</dbReference>
<dbReference type="Pfam" id="PF07522">
    <property type="entry name" value="DRMBL"/>
    <property type="match status" value="1"/>
</dbReference>
<keyword evidence="7" id="KW-0269">Exonuclease</keyword>
<dbReference type="PANTHER" id="PTHR23240:SF8">
    <property type="entry name" value="PROTEIN ARTEMIS"/>
    <property type="match status" value="1"/>
</dbReference>
<evidence type="ECO:0000313" key="15">
    <source>
        <dbReference type="EMBL" id="KAK7896816.1"/>
    </source>
</evidence>
<evidence type="ECO:0000256" key="8">
    <source>
        <dbReference type="ARBA" id="ARBA00023172"/>
    </source>
</evidence>
<keyword evidence="10" id="KW-0539">Nucleus</keyword>
<evidence type="ECO:0000259" key="14">
    <source>
        <dbReference type="Pfam" id="PF07522"/>
    </source>
</evidence>
<dbReference type="GO" id="GO:0006310">
    <property type="term" value="P:DNA recombination"/>
    <property type="evidence" value="ECO:0007669"/>
    <property type="project" value="UniProtKB-KW"/>
</dbReference>
<protein>
    <recommendedName>
        <fullName evidence="11">Protein artemis</fullName>
    </recommendedName>
    <alternativeName>
        <fullName evidence="12">DNA cross-link repair 1C protein</fullName>
    </alternativeName>
</protein>
<dbReference type="SUPFAM" id="SSF56281">
    <property type="entry name" value="Metallo-hydrolase/oxidoreductase"/>
    <property type="match status" value="1"/>
</dbReference>
<comment type="caution">
    <text evidence="15">The sequence shown here is derived from an EMBL/GenBank/DDBJ whole genome shotgun (WGS) entry which is preliminary data.</text>
</comment>
<keyword evidence="16" id="KW-1185">Reference proteome</keyword>
<dbReference type="EMBL" id="JBBPFD010000015">
    <property type="protein sequence ID" value="KAK7896816.1"/>
    <property type="molecule type" value="Genomic_DNA"/>
</dbReference>
<dbReference type="GO" id="GO:0005634">
    <property type="term" value="C:nucleus"/>
    <property type="evidence" value="ECO:0007669"/>
    <property type="project" value="UniProtKB-SubCell"/>
</dbReference>
<feature type="region of interest" description="Disordered" evidence="13">
    <location>
        <begin position="400"/>
        <end position="425"/>
    </location>
</feature>
<keyword evidence="8" id="KW-0233">DNA recombination</keyword>
<sequence length="591" mass="66903">MLASQPLFFHTDHMKGLKGPLLKRKLQFSRTVRLFCSFVTKELLLSNQKYSFWEDYIVPLELESPTQISLVDEASGEKEDIVVTLLPAGHCPGSVMFLFEGCQGNVLYTGDFRLSSGDASRIEYLHSGSRVKEIQSVYVDSTFYDPRFYQIPSRDICLNGISELVGNWISQSPYHVVWLNCKAAYGYEYLFTNLGEEFKTQIHINNLSMFQKMPEILNYVTTDSKTQIHACRHPKDEEFFQGNRLPCGCTAADGTPLRIISIKPSTMWFGERSKKTNVIIKTGASSFRACFSFILLTLRLKNSYCISNQLNQMCRKKLDPESFIYKPLGVLKRARIDQSICDPDSDDGLFDEPDLAPVRKKTSTQPEICQDKTSVIEQTEQTNELVIQDQLLSHNYIDCTESNDEEEDENEEEEEKELEGGGDISLTMVKVVKSQDNEDQISSDNPPKWEDFYTVSLLTDSQLSQSQSACSSSTRISDSQTPELFSEETDGEETSNSSESQESLSESESNHSSHNQNSTLPDTIILQPGQTHLIFTETESEVQQDMNELPESQTSSDFDIPCTPESKVPGPQELRELYRKLASGEDVLHQK</sequence>
<accession>A0AAW0NQ15</accession>
<dbReference type="PANTHER" id="PTHR23240">
    <property type="entry name" value="DNA CROSS-LINK REPAIR PROTEIN PSO2/SNM1-RELATED"/>
    <property type="match status" value="1"/>
</dbReference>
<dbReference type="AlphaFoldDB" id="A0AAW0NQ15"/>
<feature type="compositionally biased region" description="Acidic residues" evidence="13">
    <location>
        <begin position="401"/>
        <end position="417"/>
    </location>
</feature>
<evidence type="ECO:0000256" key="6">
    <source>
        <dbReference type="ARBA" id="ARBA00022801"/>
    </source>
</evidence>
<dbReference type="FunFam" id="3.40.50.12650:FF:000002">
    <property type="entry name" value="DNA cross-link repair 1C"/>
    <property type="match status" value="1"/>
</dbReference>
<dbReference type="FunFam" id="3.60.15.10:FF:000018">
    <property type="entry name" value="DNA cross-link repair 1C"/>
    <property type="match status" value="1"/>
</dbReference>
<dbReference type="GO" id="GO:0036297">
    <property type="term" value="P:interstrand cross-link repair"/>
    <property type="evidence" value="ECO:0007669"/>
    <property type="project" value="TreeGrafter"/>
</dbReference>
<dbReference type="GO" id="GO:0003684">
    <property type="term" value="F:damaged DNA binding"/>
    <property type="evidence" value="ECO:0007669"/>
    <property type="project" value="TreeGrafter"/>
</dbReference>
<dbReference type="Gene3D" id="3.60.15.10">
    <property type="entry name" value="Ribonuclease Z/Hydroxyacylglutathione hydrolase-like"/>
    <property type="match status" value="1"/>
</dbReference>
<dbReference type="InterPro" id="IPR011084">
    <property type="entry name" value="DRMBL"/>
</dbReference>
<evidence type="ECO:0000256" key="13">
    <source>
        <dbReference type="SAM" id="MobiDB-lite"/>
    </source>
</evidence>
<evidence type="ECO:0000256" key="3">
    <source>
        <dbReference type="ARBA" id="ARBA00022722"/>
    </source>
</evidence>
<dbReference type="GO" id="GO:0004519">
    <property type="term" value="F:endonuclease activity"/>
    <property type="evidence" value="ECO:0007669"/>
    <property type="project" value="UniProtKB-KW"/>
</dbReference>
<keyword evidence="3" id="KW-0540">Nuclease</keyword>